<evidence type="ECO:0000313" key="4">
    <source>
        <dbReference type="EMBL" id="KAB2331916.1"/>
    </source>
</evidence>
<dbReference type="Gene3D" id="1.10.260.40">
    <property type="entry name" value="lambda repressor-like DNA-binding domains"/>
    <property type="match status" value="1"/>
</dbReference>
<evidence type="ECO:0000259" key="2">
    <source>
        <dbReference type="PROSITE" id="PS50943"/>
    </source>
</evidence>
<dbReference type="GO" id="GO:0005829">
    <property type="term" value="C:cytosol"/>
    <property type="evidence" value="ECO:0007669"/>
    <property type="project" value="TreeGrafter"/>
</dbReference>
<dbReference type="GO" id="GO:0003677">
    <property type="term" value="F:DNA binding"/>
    <property type="evidence" value="ECO:0007669"/>
    <property type="project" value="UniProtKB-KW"/>
</dbReference>
<feature type="domain" description="HTH cro/C1-type" evidence="2">
    <location>
        <begin position="6"/>
        <end position="61"/>
    </location>
</feature>
<dbReference type="InterPro" id="IPR036281">
    <property type="entry name" value="SinR/SinI_dimer_dom_sf"/>
</dbReference>
<dbReference type="PROSITE" id="PS51500">
    <property type="entry name" value="SIN"/>
    <property type="match status" value="1"/>
</dbReference>
<dbReference type="Proteomes" id="UP000441354">
    <property type="component" value="Unassembled WGS sequence"/>
</dbReference>
<dbReference type="GO" id="GO:0003700">
    <property type="term" value="F:DNA-binding transcription factor activity"/>
    <property type="evidence" value="ECO:0007669"/>
    <property type="project" value="TreeGrafter"/>
</dbReference>
<dbReference type="Pfam" id="PF01381">
    <property type="entry name" value="HTH_3"/>
    <property type="match status" value="1"/>
</dbReference>
<evidence type="ECO:0000256" key="1">
    <source>
        <dbReference type="ARBA" id="ARBA00023125"/>
    </source>
</evidence>
<dbReference type="PROSITE" id="PS50943">
    <property type="entry name" value="HTH_CROC1"/>
    <property type="match status" value="1"/>
</dbReference>
<dbReference type="PANTHER" id="PTHR46797">
    <property type="entry name" value="HTH-TYPE TRANSCRIPTIONAL REGULATOR"/>
    <property type="match status" value="1"/>
</dbReference>
<proteinExistence type="predicted"/>
<dbReference type="InterPro" id="IPR010982">
    <property type="entry name" value="Lambda_DNA-bd_dom_sf"/>
</dbReference>
<dbReference type="InterPro" id="IPR010981">
    <property type="entry name" value="SinR/SinI_dimer_dom"/>
</dbReference>
<dbReference type="InterPro" id="IPR050807">
    <property type="entry name" value="TransReg_Diox_bact_type"/>
</dbReference>
<dbReference type="OrthoDB" id="1859224at2"/>
<evidence type="ECO:0000259" key="3">
    <source>
        <dbReference type="PROSITE" id="PS51500"/>
    </source>
</evidence>
<sequence length="110" mass="12746">MIGIKVKYLRGKKGYSLNELAELAGVSKSYLSYIERGIQKNPSLQILERLAYTLDTTVEDLLDKEKDLSNLDEEWVLLIKEAIENGITKDDFAYYLSFMKFKNSQKEELE</sequence>
<dbReference type="SMART" id="SM00530">
    <property type="entry name" value="HTH_XRE"/>
    <property type="match status" value="1"/>
</dbReference>
<keyword evidence="1" id="KW-0238">DNA-binding</keyword>
<dbReference type="RefSeq" id="WP_066449573.1">
    <property type="nucleotide sequence ID" value="NZ_WBOT01000004.1"/>
</dbReference>
<evidence type="ECO:0000313" key="5">
    <source>
        <dbReference type="Proteomes" id="UP000441354"/>
    </source>
</evidence>
<dbReference type="InterPro" id="IPR001387">
    <property type="entry name" value="Cro/C1-type_HTH"/>
</dbReference>
<name>A0A7V7RLT1_9BACI</name>
<dbReference type="Pfam" id="PF08671">
    <property type="entry name" value="SinI"/>
    <property type="match status" value="1"/>
</dbReference>
<dbReference type="SUPFAM" id="SSF47413">
    <property type="entry name" value="lambda repressor-like DNA-binding domains"/>
    <property type="match status" value="1"/>
</dbReference>
<accession>A0A7V7RLT1</accession>
<dbReference type="AlphaFoldDB" id="A0A7V7RLT1"/>
<reference evidence="4 5" key="1">
    <citation type="journal article" date="2014" name="Arch. Microbiol.">
        <title>Bacillus mesophilum sp. nov., strain IITR-54T, a novel 4-chlorobiphenyl dechlorinating bacterium.</title>
        <authorList>
            <person name="Manickam N."/>
            <person name="Singh N.K."/>
            <person name="Bajaj A."/>
            <person name="Kumar R.M."/>
            <person name="Kaur G."/>
            <person name="Kaur N."/>
            <person name="Bala M."/>
            <person name="Kumar A."/>
            <person name="Mayilraj S."/>
        </authorList>
    </citation>
    <scope>NUCLEOTIDE SEQUENCE [LARGE SCALE GENOMIC DNA]</scope>
    <source>
        <strain evidence="4 5">IITR-54</strain>
    </source>
</reference>
<keyword evidence="5" id="KW-1185">Reference proteome</keyword>
<protein>
    <submittedName>
        <fullName evidence="4">Helix-turn-helix domain-containing protein</fullName>
    </submittedName>
</protein>
<feature type="domain" description="Sin" evidence="3">
    <location>
        <begin position="62"/>
        <end position="100"/>
    </location>
</feature>
<dbReference type="PANTHER" id="PTHR46797:SF1">
    <property type="entry name" value="METHYLPHOSPHONATE SYNTHASE"/>
    <property type="match status" value="1"/>
</dbReference>
<dbReference type="CDD" id="cd00093">
    <property type="entry name" value="HTH_XRE"/>
    <property type="match status" value="1"/>
</dbReference>
<dbReference type="GO" id="GO:0046983">
    <property type="term" value="F:protein dimerization activity"/>
    <property type="evidence" value="ECO:0007669"/>
    <property type="project" value="InterPro"/>
</dbReference>
<dbReference type="EMBL" id="WBOT01000004">
    <property type="protein sequence ID" value="KAB2331916.1"/>
    <property type="molecule type" value="Genomic_DNA"/>
</dbReference>
<gene>
    <name evidence="4" type="ORF">F7732_14725</name>
</gene>
<organism evidence="4 5">
    <name type="scientific">Bacillus mesophilum</name>
    <dbReference type="NCBI Taxonomy" id="1071718"/>
    <lineage>
        <taxon>Bacteria</taxon>
        <taxon>Bacillati</taxon>
        <taxon>Bacillota</taxon>
        <taxon>Bacilli</taxon>
        <taxon>Bacillales</taxon>
        <taxon>Bacillaceae</taxon>
        <taxon>Bacillus</taxon>
    </lineage>
</organism>
<comment type="caution">
    <text evidence="4">The sequence shown here is derived from an EMBL/GenBank/DDBJ whole genome shotgun (WGS) entry which is preliminary data.</text>
</comment>
<dbReference type="SUPFAM" id="SSF47406">
    <property type="entry name" value="SinR repressor dimerisation domain-like"/>
    <property type="match status" value="1"/>
</dbReference>